<name>A0A6M1TQX2_9RHOB</name>
<keyword evidence="2" id="KW-0456">Lyase</keyword>
<dbReference type="AlphaFoldDB" id="A0A6M1TQX2"/>
<dbReference type="GO" id="GO:0047733">
    <property type="term" value="F:CDP-glucose 4,6-dehydratase activity"/>
    <property type="evidence" value="ECO:0007669"/>
    <property type="project" value="UniProtKB-EC"/>
</dbReference>
<dbReference type="PANTHER" id="PTHR43000">
    <property type="entry name" value="DTDP-D-GLUCOSE 4,6-DEHYDRATASE-RELATED"/>
    <property type="match status" value="1"/>
</dbReference>
<dbReference type="NCBIfam" id="TIGR02622">
    <property type="entry name" value="CDP_4_6_dhtase"/>
    <property type="match status" value="1"/>
</dbReference>
<gene>
    <name evidence="2" type="primary">rfbG</name>
    <name evidence="2" type="ORF">G5V65_01000</name>
</gene>
<sequence>MGFWAGRRVLVTGHTGFKGSWLCEMLLARGAVVSGLALAPDTRPALFAQLGLAGRMDHALGDIRDSALVAARLRDARPEVVLHLAAQPLVRRSYREPLETWATNVMGTAHVLEGVRALDAPCAVVVVTTDKVYENREWEHPYRENDPLGGHDPYSASKAGTELVAASWRKAFFAGPGVRLATARAGNVIGGGDWSEDRILPDLARAFGAGKPLLVRNRHAVRPWQHVLDPLEGYLMLAERLAGPEAARLEEGFNFGPEPADQRSVGALVEAARQHWAGDWTDATDPKAPHEAGQLALSIERARMVLGWQPRWDFARAVEETVGWYRDVAAGADPAERVRAQIAAFGGGV</sequence>
<feature type="domain" description="NAD(P)-binding" evidence="1">
    <location>
        <begin position="10"/>
        <end position="321"/>
    </location>
</feature>
<dbReference type="Pfam" id="PF16363">
    <property type="entry name" value="GDP_Man_Dehyd"/>
    <property type="match status" value="1"/>
</dbReference>
<dbReference type="InterPro" id="IPR016040">
    <property type="entry name" value="NAD(P)-bd_dom"/>
</dbReference>
<keyword evidence="3" id="KW-1185">Reference proteome</keyword>
<evidence type="ECO:0000259" key="1">
    <source>
        <dbReference type="Pfam" id="PF16363"/>
    </source>
</evidence>
<evidence type="ECO:0000313" key="2">
    <source>
        <dbReference type="EMBL" id="NGQ89456.1"/>
    </source>
</evidence>
<protein>
    <submittedName>
        <fullName evidence="2">CDP-glucose 4,6-dehydratase</fullName>
        <ecNumber evidence="2">4.2.1.45</ecNumber>
    </submittedName>
</protein>
<dbReference type="RefSeq" id="WP_165046556.1">
    <property type="nucleotide sequence ID" value="NZ_JAALFE010000001.1"/>
</dbReference>
<proteinExistence type="predicted"/>
<dbReference type="Gene3D" id="3.40.50.720">
    <property type="entry name" value="NAD(P)-binding Rossmann-like Domain"/>
    <property type="match status" value="1"/>
</dbReference>
<evidence type="ECO:0000313" key="3">
    <source>
        <dbReference type="Proteomes" id="UP000474758"/>
    </source>
</evidence>
<organism evidence="2 3">
    <name type="scientific">Paragemmobacter kunshanensis</name>
    <dbReference type="NCBI Taxonomy" id="2583234"/>
    <lineage>
        <taxon>Bacteria</taxon>
        <taxon>Pseudomonadati</taxon>
        <taxon>Pseudomonadota</taxon>
        <taxon>Alphaproteobacteria</taxon>
        <taxon>Rhodobacterales</taxon>
        <taxon>Paracoccaceae</taxon>
        <taxon>Paragemmobacter</taxon>
    </lineage>
</organism>
<reference evidence="2 3" key="1">
    <citation type="submission" date="2020-02" db="EMBL/GenBank/DDBJ databases">
        <title>Rhodobacter translucens sp. nov., a novel bacterium isolated from activated sludge.</title>
        <authorList>
            <person name="Liu J."/>
        </authorList>
    </citation>
    <scope>NUCLEOTIDE SEQUENCE [LARGE SCALE GENOMIC DNA]</scope>
    <source>
        <strain evidence="2 3">HX-7-19</strain>
    </source>
</reference>
<dbReference type="InterPro" id="IPR013445">
    <property type="entry name" value="CDP_4_6_deHydtase"/>
</dbReference>
<dbReference type="Proteomes" id="UP000474758">
    <property type="component" value="Unassembled WGS sequence"/>
</dbReference>
<accession>A0A6M1TQX2</accession>
<dbReference type="SUPFAM" id="SSF51735">
    <property type="entry name" value="NAD(P)-binding Rossmann-fold domains"/>
    <property type="match status" value="1"/>
</dbReference>
<dbReference type="EC" id="4.2.1.45" evidence="2"/>
<comment type="caution">
    <text evidence="2">The sequence shown here is derived from an EMBL/GenBank/DDBJ whole genome shotgun (WGS) entry which is preliminary data.</text>
</comment>
<dbReference type="InterPro" id="IPR036291">
    <property type="entry name" value="NAD(P)-bd_dom_sf"/>
</dbReference>
<dbReference type="Gene3D" id="3.90.25.10">
    <property type="entry name" value="UDP-galactose 4-epimerase, domain 1"/>
    <property type="match status" value="1"/>
</dbReference>
<dbReference type="EMBL" id="JAALFE010000001">
    <property type="protein sequence ID" value="NGQ89456.1"/>
    <property type="molecule type" value="Genomic_DNA"/>
</dbReference>